<keyword evidence="2" id="KW-1185">Reference proteome</keyword>
<dbReference type="Proteomes" id="UP000006671">
    <property type="component" value="Unassembled WGS sequence"/>
</dbReference>
<organism evidence="2">
    <name type="scientific">Naegleria gruberi</name>
    <name type="common">Amoeba</name>
    <dbReference type="NCBI Taxonomy" id="5762"/>
    <lineage>
        <taxon>Eukaryota</taxon>
        <taxon>Discoba</taxon>
        <taxon>Heterolobosea</taxon>
        <taxon>Tetramitia</taxon>
        <taxon>Eutetramitia</taxon>
        <taxon>Vahlkampfiidae</taxon>
        <taxon>Naegleria</taxon>
    </lineage>
</organism>
<gene>
    <name evidence="1" type="ORF">NAEGRDRAFT_53375</name>
</gene>
<dbReference type="Gene3D" id="3.40.50.1820">
    <property type="entry name" value="alpha/beta hydrolase"/>
    <property type="match status" value="1"/>
</dbReference>
<dbReference type="RefSeq" id="XP_002670790.1">
    <property type="nucleotide sequence ID" value="XM_002670744.1"/>
</dbReference>
<proteinExistence type="predicted"/>
<sequence>MIIDGISDKGAVYKIVLPPLDETLNSSIKGIYIWCHGYRPVGIPLTAVFDYHSEPYATLLRRGFILASTSYRREGYILKDSVEDVNDLRNFIIDKYCNGNSEGLTVILEAESMGGAIVTLLNERFTRNEFSGIIATGAALFIQKDPIDDPIQFLYKPKIPQIYICNSSEMSIVKDYIEKSKEEKEKDTSIVIPQLLYIEREGHCEVYCEELQIAFSAMFEWLKDETYFEKLNQEIHDITLYDLDFEKELENPGLEIIEHNEGTRGAWIYVDELTLYNEVILRIGRQDFRKLFIYPYNQFTIYIAKDSKPNTKFELDDLNNDQKVNRFDILHASYPFTGIQIGTLVSSFNVDNNLIIRRHFTGNNLNMAGTEMGVQISHLVFILEKQRFKKTRKVVN</sequence>
<dbReference type="KEGG" id="ngr:NAEGRDRAFT_53375"/>
<evidence type="ECO:0000313" key="1">
    <source>
        <dbReference type="EMBL" id="EFC38046.1"/>
    </source>
</evidence>
<dbReference type="InterPro" id="IPR029058">
    <property type="entry name" value="AB_hydrolase_fold"/>
</dbReference>
<dbReference type="eggNOG" id="ENOG502S5IH">
    <property type="taxonomic scope" value="Eukaryota"/>
</dbReference>
<dbReference type="OrthoDB" id="10254520at2759"/>
<dbReference type="AlphaFoldDB" id="D2VYZ8"/>
<evidence type="ECO:0000313" key="2">
    <source>
        <dbReference type="Proteomes" id="UP000006671"/>
    </source>
</evidence>
<dbReference type="VEuPathDB" id="AmoebaDB:NAEGRDRAFT_53375"/>
<dbReference type="InParanoid" id="D2VYZ8"/>
<protein>
    <submittedName>
        <fullName evidence="1">Predicted protein</fullName>
    </submittedName>
</protein>
<dbReference type="SUPFAM" id="SSF53474">
    <property type="entry name" value="alpha/beta-Hydrolases"/>
    <property type="match status" value="1"/>
</dbReference>
<dbReference type="GeneID" id="8857885"/>
<name>D2VYZ8_NAEGR</name>
<reference evidence="1 2" key="1">
    <citation type="journal article" date="2010" name="Cell">
        <title>The genome of Naegleria gruberi illuminates early eukaryotic versatility.</title>
        <authorList>
            <person name="Fritz-Laylin L.K."/>
            <person name="Prochnik S.E."/>
            <person name="Ginger M.L."/>
            <person name="Dacks J.B."/>
            <person name="Carpenter M.L."/>
            <person name="Field M.C."/>
            <person name="Kuo A."/>
            <person name="Paredez A."/>
            <person name="Chapman J."/>
            <person name="Pham J."/>
            <person name="Shu S."/>
            <person name="Neupane R."/>
            <person name="Cipriano M."/>
            <person name="Mancuso J."/>
            <person name="Tu H."/>
            <person name="Salamov A."/>
            <person name="Lindquist E."/>
            <person name="Shapiro H."/>
            <person name="Lucas S."/>
            <person name="Grigoriev I.V."/>
            <person name="Cande W.Z."/>
            <person name="Fulton C."/>
            <person name="Rokhsar D.S."/>
            <person name="Dawson S.C."/>
        </authorList>
    </citation>
    <scope>NUCLEOTIDE SEQUENCE [LARGE SCALE GENOMIC DNA]</scope>
    <source>
        <strain evidence="1 2">NEG-M</strain>
    </source>
</reference>
<accession>D2VYZ8</accession>
<dbReference type="OMA" id="MGVQISH"/>
<dbReference type="EMBL" id="GG738912">
    <property type="protein sequence ID" value="EFC38046.1"/>
    <property type="molecule type" value="Genomic_DNA"/>
</dbReference>